<dbReference type="InterPro" id="IPR005320">
    <property type="entry name" value="Peptidase_S51"/>
</dbReference>
<dbReference type="PANTHER" id="PTHR36175:SF1">
    <property type="entry name" value="CYANOPHYCINASE"/>
    <property type="match status" value="1"/>
</dbReference>
<evidence type="ECO:0000256" key="2">
    <source>
        <dbReference type="ARBA" id="ARBA00022670"/>
    </source>
</evidence>
<dbReference type="Gene3D" id="3.40.50.880">
    <property type="match status" value="1"/>
</dbReference>
<feature type="signal peptide" evidence="5">
    <location>
        <begin position="1"/>
        <end position="21"/>
    </location>
</feature>
<keyword evidence="3" id="KW-0378">Hydrolase</keyword>
<dbReference type="PROSITE" id="PS51257">
    <property type="entry name" value="PROKAR_LIPOPROTEIN"/>
    <property type="match status" value="1"/>
</dbReference>
<organism evidence="6 7">
    <name type="scientific">Arsukibacterium tuosuense</name>
    <dbReference type="NCBI Taxonomy" id="1323745"/>
    <lineage>
        <taxon>Bacteria</taxon>
        <taxon>Pseudomonadati</taxon>
        <taxon>Pseudomonadota</taxon>
        <taxon>Gammaproteobacteria</taxon>
        <taxon>Chromatiales</taxon>
        <taxon>Chromatiaceae</taxon>
        <taxon>Arsukibacterium</taxon>
    </lineage>
</organism>
<evidence type="ECO:0000256" key="5">
    <source>
        <dbReference type="SAM" id="SignalP"/>
    </source>
</evidence>
<dbReference type="GO" id="GO:0006508">
    <property type="term" value="P:proteolysis"/>
    <property type="evidence" value="ECO:0007669"/>
    <property type="project" value="UniProtKB-KW"/>
</dbReference>
<dbReference type="GO" id="GO:0008236">
    <property type="term" value="F:serine-type peptidase activity"/>
    <property type="evidence" value="ECO:0007669"/>
    <property type="project" value="UniProtKB-KW"/>
</dbReference>
<keyword evidence="7" id="KW-1185">Reference proteome</keyword>
<dbReference type="AlphaFoldDB" id="A0A285JKY4"/>
<evidence type="ECO:0000256" key="1">
    <source>
        <dbReference type="ARBA" id="ARBA00006534"/>
    </source>
</evidence>
<keyword evidence="5" id="KW-0732">Signal</keyword>
<keyword evidence="2" id="KW-0645">Protease</keyword>
<evidence type="ECO:0000256" key="3">
    <source>
        <dbReference type="ARBA" id="ARBA00022801"/>
    </source>
</evidence>
<protein>
    <submittedName>
        <fullName evidence="6">Cyanophycinase</fullName>
    </submittedName>
</protein>
<sequence length="352" mass="38542">MKLCLLLLVALLAGCSQQGLEPDTKTALDVLANAEQCGFGPRPMKPGSLQRYAVGYNEDVCVPLSPEQAGIILMGGSTDVDSIFADKVRPYIQGGNVLVLRTQGAAGYNDYLLNLLQAASVETLLVDSRDKANSDYVSWAVRSAEFIWFAGGDQSTYIANWQDTTLQQSLHEAYQRGAIIGGTSAGNAILSSIIYNPAGVGSAVSKEVVQDFCDTNIAFSPDFLEAPMLGNTLSDTHFKQRDRMGRLMVFLAHHQQQQITGIGVSERTALWVDRSGNTEVFGEHEVYLLRADQQTTFRQTECGKPVIIDDLLYYKLQAGQRYHLLNHTSSVPASRLSINGNNSNFYTPTNPY</sequence>
<dbReference type="PANTHER" id="PTHR36175">
    <property type="entry name" value="CYANOPHYCINASE"/>
    <property type="match status" value="1"/>
</dbReference>
<dbReference type="RefSeq" id="WP_097112872.1">
    <property type="nucleotide sequence ID" value="NZ_OBEB01000009.1"/>
</dbReference>
<proteinExistence type="inferred from homology"/>
<evidence type="ECO:0000256" key="4">
    <source>
        <dbReference type="ARBA" id="ARBA00022825"/>
    </source>
</evidence>
<dbReference type="OrthoDB" id="9799980at2"/>
<dbReference type="Proteomes" id="UP000219353">
    <property type="component" value="Unassembled WGS sequence"/>
</dbReference>
<dbReference type="CDD" id="cd03145">
    <property type="entry name" value="GAT1_cyanophycinase"/>
    <property type="match status" value="1"/>
</dbReference>
<dbReference type="InterPro" id="IPR029062">
    <property type="entry name" value="Class_I_gatase-like"/>
</dbReference>
<reference evidence="7" key="1">
    <citation type="submission" date="2017-09" db="EMBL/GenBank/DDBJ databases">
        <authorList>
            <person name="Varghese N."/>
            <person name="Submissions S."/>
        </authorList>
    </citation>
    <scope>NUCLEOTIDE SEQUENCE [LARGE SCALE GENOMIC DNA]</scope>
    <source>
        <strain evidence="7">CGMCC 1.12461</strain>
    </source>
</reference>
<name>A0A285JKY4_9GAMM</name>
<comment type="similarity">
    <text evidence="1">Belongs to the peptidase S51 family.</text>
</comment>
<keyword evidence="4" id="KW-0720">Serine protease</keyword>
<dbReference type="SUPFAM" id="SSF52317">
    <property type="entry name" value="Class I glutamine amidotransferase-like"/>
    <property type="match status" value="1"/>
</dbReference>
<accession>A0A285JKY4</accession>
<evidence type="ECO:0000313" key="6">
    <source>
        <dbReference type="EMBL" id="SNY59761.1"/>
    </source>
</evidence>
<gene>
    <name evidence="6" type="ORF">SAMN06297280_3679</name>
</gene>
<dbReference type="Pfam" id="PF03575">
    <property type="entry name" value="Peptidase_S51"/>
    <property type="match status" value="1"/>
</dbReference>
<dbReference type="EMBL" id="OBEB01000009">
    <property type="protein sequence ID" value="SNY59761.1"/>
    <property type="molecule type" value="Genomic_DNA"/>
</dbReference>
<feature type="chain" id="PRO_5012222249" evidence="5">
    <location>
        <begin position="22"/>
        <end position="352"/>
    </location>
</feature>
<evidence type="ECO:0000313" key="7">
    <source>
        <dbReference type="Proteomes" id="UP000219353"/>
    </source>
</evidence>